<dbReference type="InterPro" id="IPR050430">
    <property type="entry name" value="Peptidase_S1"/>
</dbReference>
<dbReference type="EMBL" id="GIIL01008121">
    <property type="protein sequence ID" value="NOV51847.1"/>
    <property type="molecule type" value="Transcribed_RNA"/>
</dbReference>
<feature type="signal peptide" evidence="5">
    <location>
        <begin position="1"/>
        <end position="19"/>
    </location>
</feature>
<dbReference type="InterPro" id="IPR043504">
    <property type="entry name" value="Peptidase_S1_PA_chymotrypsin"/>
</dbReference>
<dbReference type="PROSITE" id="PS00134">
    <property type="entry name" value="TRYPSIN_HIS"/>
    <property type="match status" value="1"/>
</dbReference>
<organism evidence="7">
    <name type="scientific">Xenopsylla cheopis</name>
    <name type="common">Oriental rat flea</name>
    <name type="synonym">Pulex cheopis</name>
    <dbReference type="NCBI Taxonomy" id="163159"/>
    <lineage>
        <taxon>Eukaryota</taxon>
        <taxon>Metazoa</taxon>
        <taxon>Ecdysozoa</taxon>
        <taxon>Arthropoda</taxon>
        <taxon>Hexapoda</taxon>
        <taxon>Insecta</taxon>
        <taxon>Pterygota</taxon>
        <taxon>Neoptera</taxon>
        <taxon>Endopterygota</taxon>
        <taxon>Siphonaptera</taxon>
        <taxon>Pulicidae</taxon>
        <taxon>Xenopsyllinae</taxon>
        <taxon>Xenopsylla</taxon>
    </lineage>
</organism>
<evidence type="ECO:0000256" key="1">
    <source>
        <dbReference type="ARBA" id="ARBA00022670"/>
    </source>
</evidence>
<evidence type="ECO:0000256" key="5">
    <source>
        <dbReference type="SAM" id="SignalP"/>
    </source>
</evidence>
<dbReference type="Pfam" id="PF00089">
    <property type="entry name" value="Trypsin"/>
    <property type="match status" value="1"/>
</dbReference>
<feature type="domain" description="Peptidase S1" evidence="6">
    <location>
        <begin position="23"/>
        <end position="67"/>
    </location>
</feature>
<reference evidence="7" key="1">
    <citation type="submission" date="2020-03" db="EMBL/GenBank/DDBJ databases">
        <title>Transcriptomic Profiling of the Digestive Tract of the Rat Flea, Xenopsylla cheopis, Following Blood Feeding and Infection with Yersinia pestis.</title>
        <authorList>
            <person name="Bland D.M."/>
            <person name="Martens C.A."/>
            <person name="Virtaneva K."/>
            <person name="Kanakabandi K."/>
            <person name="Long D."/>
            <person name="Rosenke R."/>
            <person name="Saturday G.A."/>
            <person name="Hoyt F.H."/>
            <person name="Bruno D.P."/>
            <person name="Ribeiro J.M.C."/>
            <person name="Hinnebusch J."/>
        </authorList>
    </citation>
    <scope>NUCLEOTIDE SEQUENCE</scope>
</reference>
<evidence type="ECO:0000256" key="2">
    <source>
        <dbReference type="ARBA" id="ARBA00022801"/>
    </source>
</evidence>
<keyword evidence="1" id="KW-0645">Protease</keyword>
<name>A0A6M2E470_XENCH</name>
<dbReference type="SUPFAM" id="SSF50494">
    <property type="entry name" value="Trypsin-like serine proteases"/>
    <property type="match status" value="1"/>
</dbReference>
<dbReference type="InterPro" id="IPR018114">
    <property type="entry name" value="TRYPSIN_HIS"/>
</dbReference>
<evidence type="ECO:0000313" key="7">
    <source>
        <dbReference type="EMBL" id="NOV51847.1"/>
    </source>
</evidence>
<protein>
    <submittedName>
        <fullName evidence="7">Putative secreted protein</fullName>
    </submittedName>
</protein>
<evidence type="ECO:0000259" key="6">
    <source>
        <dbReference type="Pfam" id="PF00089"/>
    </source>
</evidence>
<dbReference type="PANTHER" id="PTHR24276:SF98">
    <property type="entry name" value="FI18310P1-RELATED"/>
    <property type="match status" value="1"/>
</dbReference>
<dbReference type="PANTHER" id="PTHR24276">
    <property type="entry name" value="POLYSERASE-RELATED"/>
    <property type="match status" value="1"/>
</dbReference>
<evidence type="ECO:0000256" key="4">
    <source>
        <dbReference type="ARBA" id="ARBA00023157"/>
    </source>
</evidence>
<accession>A0A6M2E470</accession>
<sequence>MSFIIILIFLALMLQQAKCDTKIVGGQIAKEGDFLFTVSLRIRGHHICGGSLIKNDTVLTAAHCIIRGYFINCFIMQWRRASKVDTRAGKACNSLNFDFSQILLLLLCRNRYFFGLHLHTNFCGIQRQLFQWPQLS</sequence>
<dbReference type="AlphaFoldDB" id="A0A6M2E470"/>
<dbReference type="Gene3D" id="2.40.10.10">
    <property type="entry name" value="Trypsin-like serine proteases"/>
    <property type="match status" value="1"/>
</dbReference>
<keyword evidence="2" id="KW-0378">Hydrolase</keyword>
<dbReference type="GO" id="GO:0006508">
    <property type="term" value="P:proteolysis"/>
    <property type="evidence" value="ECO:0007669"/>
    <property type="project" value="UniProtKB-KW"/>
</dbReference>
<evidence type="ECO:0000256" key="3">
    <source>
        <dbReference type="ARBA" id="ARBA00022825"/>
    </source>
</evidence>
<keyword evidence="4" id="KW-1015">Disulfide bond</keyword>
<dbReference type="InterPro" id="IPR009003">
    <property type="entry name" value="Peptidase_S1_PA"/>
</dbReference>
<keyword evidence="5" id="KW-0732">Signal</keyword>
<keyword evidence="3" id="KW-0720">Serine protease</keyword>
<proteinExistence type="predicted"/>
<dbReference type="InterPro" id="IPR001254">
    <property type="entry name" value="Trypsin_dom"/>
</dbReference>
<feature type="chain" id="PRO_5027060201" evidence="5">
    <location>
        <begin position="20"/>
        <end position="136"/>
    </location>
</feature>
<dbReference type="GO" id="GO:0004252">
    <property type="term" value="F:serine-type endopeptidase activity"/>
    <property type="evidence" value="ECO:0007669"/>
    <property type="project" value="InterPro"/>
</dbReference>